<protein>
    <submittedName>
        <fullName evidence="3">Outer membrane biosynthesis protein TonB</fullName>
    </submittedName>
</protein>
<dbReference type="Proteomes" id="UP000549617">
    <property type="component" value="Unassembled WGS sequence"/>
</dbReference>
<feature type="transmembrane region" description="Helical" evidence="2">
    <location>
        <begin position="7"/>
        <end position="27"/>
    </location>
</feature>
<evidence type="ECO:0000256" key="1">
    <source>
        <dbReference type="SAM" id="MobiDB-lite"/>
    </source>
</evidence>
<accession>A0A7W9ALB3</accession>
<evidence type="ECO:0000313" key="4">
    <source>
        <dbReference type="Proteomes" id="UP000549617"/>
    </source>
</evidence>
<dbReference type="RefSeq" id="WP_184021525.1">
    <property type="nucleotide sequence ID" value="NZ_JACIJC010000006.1"/>
</dbReference>
<organism evidence="3 4">
    <name type="scientific">Sphingobium boeckii</name>
    <dbReference type="NCBI Taxonomy" id="1082345"/>
    <lineage>
        <taxon>Bacteria</taxon>
        <taxon>Pseudomonadati</taxon>
        <taxon>Pseudomonadota</taxon>
        <taxon>Alphaproteobacteria</taxon>
        <taxon>Sphingomonadales</taxon>
        <taxon>Sphingomonadaceae</taxon>
        <taxon>Sphingobium</taxon>
    </lineage>
</organism>
<dbReference type="Pfam" id="PF13103">
    <property type="entry name" value="TonB_2"/>
    <property type="match status" value="1"/>
</dbReference>
<keyword evidence="2" id="KW-1133">Transmembrane helix</keyword>
<evidence type="ECO:0000313" key="3">
    <source>
        <dbReference type="EMBL" id="MBB5687586.1"/>
    </source>
</evidence>
<gene>
    <name evidence="3" type="ORF">FHS49_003628</name>
</gene>
<feature type="compositionally biased region" description="Pro residues" evidence="1">
    <location>
        <begin position="77"/>
        <end position="116"/>
    </location>
</feature>
<keyword evidence="2" id="KW-0472">Membrane</keyword>
<feature type="compositionally biased region" description="Low complexity" evidence="1">
    <location>
        <begin position="117"/>
        <end position="136"/>
    </location>
</feature>
<proteinExistence type="predicted"/>
<sequence>MDRAERTSLGVAVIGHVALFGLLSVGFSPNDALKLQPETMDVTLSDEVALQSASPTPDAQPPAAQSPDPADMDTPEAPTPEPMPQVQPTPQPRVQPQPAKPQPTPQPQPKPKPAPAKPAAAAKPAKQTPAKQPPKQRGSLGDLTKGLSDKPRTNAASAGAPASTVGPAQKSALAAEIRRQLKPHWKAPTGADADQLRTELAISLAPNGSITDIRFLRTTGVTDSNRAQMQLHRENAIKAVKLAAPFKLPPALYDAWKTINPVSFDKRL</sequence>
<dbReference type="EMBL" id="JACIJC010000006">
    <property type="protein sequence ID" value="MBB5687586.1"/>
    <property type="molecule type" value="Genomic_DNA"/>
</dbReference>
<name>A0A7W9ALB3_9SPHN</name>
<feature type="compositionally biased region" description="Low complexity" evidence="1">
    <location>
        <begin position="51"/>
        <end position="69"/>
    </location>
</feature>
<keyword evidence="2" id="KW-0812">Transmembrane</keyword>
<comment type="caution">
    <text evidence="3">The sequence shown here is derived from an EMBL/GenBank/DDBJ whole genome shotgun (WGS) entry which is preliminary data.</text>
</comment>
<dbReference type="Gene3D" id="3.30.1150.10">
    <property type="match status" value="1"/>
</dbReference>
<evidence type="ECO:0000256" key="2">
    <source>
        <dbReference type="SAM" id="Phobius"/>
    </source>
</evidence>
<dbReference type="AlphaFoldDB" id="A0A7W9ALB3"/>
<keyword evidence="4" id="KW-1185">Reference proteome</keyword>
<feature type="region of interest" description="Disordered" evidence="1">
    <location>
        <begin position="50"/>
        <end position="173"/>
    </location>
</feature>
<reference evidence="3 4" key="1">
    <citation type="submission" date="2020-08" db="EMBL/GenBank/DDBJ databases">
        <title>Genomic Encyclopedia of Type Strains, Phase IV (KMG-IV): sequencing the most valuable type-strain genomes for metagenomic binning, comparative biology and taxonomic classification.</title>
        <authorList>
            <person name="Goeker M."/>
        </authorList>
    </citation>
    <scope>NUCLEOTIDE SEQUENCE [LARGE SCALE GENOMIC DNA]</scope>
    <source>
        <strain evidence="3 4">DSM 25079</strain>
    </source>
</reference>